<proteinExistence type="predicted"/>
<evidence type="ECO:0000313" key="2">
    <source>
        <dbReference type="EMBL" id="EFJ39223.1"/>
    </source>
</evidence>
<dbReference type="SUPFAM" id="SSF51445">
    <property type="entry name" value="(Trans)glycosidases"/>
    <property type="match status" value="1"/>
</dbReference>
<dbReference type="OrthoDB" id="406631at2759"/>
<dbReference type="KEGG" id="vcn:VOLCADRAFT_101227"/>
<dbReference type="RefSeq" id="XP_002959712.1">
    <property type="nucleotide sequence ID" value="XM_002959666.1"/>
</dbReference>
<dbReference type="InterPro" id="IPR017853">
    <property type="entry name" value="GH"/>
</dbReference>
<evidence type="ECO:0000256" key="1">
    <source>
        <dbReference type="SAM" id="MobiDB-lite"/>
    </source>
</evidence>
<evidence type="ECO:0000313" key="3">
    <source>
        <dbReference type="Proteomes" id="UP000001058"/>
    </source>
</evidence>
<feature type="compositionally biased region" description="Basic and acidic residues" evidence="1">
    <location>
        <begin position="216"/>
        <end position="233"/>
    </location>
</feature>
<name>D8UM26_VOLCA</name>
<dbReference type="GeneID" id="9614668"/>
<accession>D8UM26</accession>
<feature type="compositionally biased region" description="Polar residues" evidence="1">
    <location>
        <begin position="206"/>
        <end position="215"/>
    </location>
</feature>
<dbReference type="AlphaFoldDB" id="D8UM26"/>
<dbReference type="Gene3D" id="3.20.20.80">
    <property type="entry name" value="Glycosidases"/>
    <property type="match status" value="1"/>
</dbReference>
<dbReference type="EMBL" id="GL378808">
    <property type="protein sequence ID" value="EFJ39223.1"/>
    <property type="molecule type" value="Genomic_DNA"/>
</dbReference>
<protein>
    <submittedName>
        <fullName evidence="2">Uncharacterized protein</fullName>
    </submittedName>
</protein>
<gene>
    <name evidence="2" type="ORF">VOLCADRAFT_101227</name>
</gene>
<sequence length="260" mass="28222">MEPAILGRELLNEPRREASREGPGNIVLRVRVRNCTKMGVVYMGLKVVEVFGFSFGFSCTYVCNDPYKQKWVSSTADFVRELDRNHMITVGLEGFFEASNIATPAVLRSQPYHSLTSSGSVAISRGNTTAAAAAAAALGTVKNPSTVPAGEVVTIKATNAVLDRPVLSLLLLAVCSQDPATYQQNLNRRLATDADQIGHGPPHCKTTGQHVLNTMKSKDARGRREDTGSATRRELSVVRDRYFATGVTDAFPKQIPQQVT</sequence>
<reference evidence="2 3" key="1">
    <citation type="journal article" date="2010" name="Science">
        <title>Genomic analysis of organismal complexity in the multicellular green alga Volvox carteri.</title>
        <authorList>
            <person name="Prochnik S.E."/>
            <person name="Umen J."/>
            <person name="Nedelcu A.M."/>
            <person name="Hallmann A."/>
            <person name="Miller S.M."/>
            <person name="Nishii I."/>
            <person name="Ferris P."/>
            <person name="Kuo A."/>
            <person name="Mitros T."/>
            <person name="Fritz-Laylin L.K."/>
            <person name="Hellsten U."/>
            <person name="Chapman J."/>
            <person name="Simakov O."/>
            <person name="Rensing S.A."/>
            <person name="Terry A."/>
            <person name="Pangilinan J."/>
            <person name="Kapitonov V."/>
            <person name="Jurka J."/>
            <person name="Salamov A."/>
            <person name="Shapiro H."/>
            <person name="Schmutz J."/>
            <person name="Grimwood J."/>
            <person name="Lindquist E."/>
            <person name="Lucas S."/>
            <person name="Grigoriev I.V."/>
            <person name="Schmitt R."/>
            <person name="Kirk D."/>
            <person name="Rokhsar D.S."/>
        </authorList>
    </citation>
    <scope>NUCLEOTIDE SEQUENCE [LARGE SCALE GENOMIC DNA]</scope>
    <source>
        <strain evidence="3">f. Nagariensis / Eve</strain>
    </source>
</reference>
<organism evidence="3">
    <name type="scientific">Volvox carteri f. nagariensis</name>
    <dbReference type="NCBI Taxonomy" id="3068"/>
    <lineage>
        <taxon>Eukaryota</taxon>
        <taxon>Viridiplantae</taxon>
        <taxon>Chlorophyta</taxon>
        <taxon>core chlorophytes</taxon>
        <taxon>Chlorophyceae</taxon>
        <taxon>CS clade</taxon>
        <taxon>Chlamydomonadales</taxon>
        <taxon>Volvocaceae</taxon>
        <taxon>Volvox</taxon>
    </lineage>
</organism>
<keyword evidence="3" id="KW-1185">Reference proteome</keyword>
<dbReference type="Proteomes" id="UP000001058">
    <property type="component" value="Unassembled WGS sequence"/>
</dbReference>
<dbReference type="InParanoid" id="D8UM26"/>
<feature type="region of interest" description="Disordered" evidence="1">
    <location>
        <begin position="194"/>
        <end position="233"/>
    </location>
</feature>